<dbReference type="SUPFAM" id="SSF141452">
    <property type="entry name" value="Hcp1-like"/>
    <property type="match status" value="1"/>
</dbReference>
<gene>
    <name evidence="1" type="ORF">VVAX_01159</name>
</gene>
<accession>A0A679IYD3</accession>
<dbReference type="Gene3D" id="2.30.110.20">
    <property type="entry name" value="Hcp1-like"/>
    <property type="match status" value="1"/>
</dbReference>
<dbReference type="InterPro" id="IPR036624">
    <property type="entry name" value="Hcp1-lik_sf"/>
</dbReference>
<dbReference type="EMBL" id="LR743507">
    <property type="protein sequence ID" value="CAA2101267.1"/>
    <property type="molecule type" value="Genomic_DNA"/>
</dbReference>
<reference evidence="1" key="1">
    <citation type="submission" date="2019-12" db="EMBL/GenBank/DDBJ databases">
        <authorList>
            <person name="Cremers G."/>
        </authorList>
    </citation>
    <scope>NUCLEOTIDE SEQUENCE</scope>
    <source>
        <strain evidence="1">Vvax</strain>
    </source>
</reference>
<dbReference type="PANTHER" id="PTHR36152:SF5">
    <property type="entry name" value="PROTEIN HCP1"/>
    <property type="match status" value="1"/>
</dbReference>
<evidence type="ECO:0008006" key="2">
    <source>
        <dbReference type="Google" id="ProtNLM"/>
    </source>
</evidence>
<dbReference type="PANTHER" id="PTHR36152">
    <property type="entry name" value="CYTOPLASMIC PROTEIN-RELATED"/>
    <property type="match status" value="1"/>
</dbReference>
<dbReference type="Pfam" id="PF05638">
    <property type="entry name" value="T6SS_HCP"/>
    <property type="match status" value="1"/>
</dbReference>
<dbReference type="InterPro" id="IPR053165">
    <property type="entry name" value="HSI-I_assembly_Hcp1"/>
</dbReference>
<organism evidence="1">
    <name type="scientific">Variovorax paradoxus</name>
    <dbReference type="NCBI Taxonomy" id="34073"/>
    <lineage>
        <taxon>Bacteria</taxon>
        <taxon>Pseudomonadati</taxon>
        <taxon>Pseudomonadota</taxon>
        <taxon>Betaproteobacteria</taxon>
        <taxon>Burkholderiales</taxon>
        <taxon>Comamonadaceae</taxon>
        <taxon>Variovorax</taxon>
    </lineage>
</organism>
<dbReference type="AlphaFoldDB" id="A0A679IYD3"/>
<sequence>MIDCHFKIDGVKGEAVHKDHKEEIELMSWSWNVHNATCTVGGGSSVGKGSPGMVTLTKKFDSASPTLAKACANGKHFDKATLVMAKSGEGQQTFMTVTFKEVRIADFNVSAAQGGEVHESVAVSYGDIEFAYKPQKADGTMGGDIKFGWDTRTTETR</sequence>
<evidence type="ECO:0000313" key="1">
    <source>
        <dbReference type="EMBL" id="CAA2101267.1"/>
    </source>
</evidence>
<proteinExistence type="predicted"/>
<protein>
    <recommendedName>
        <fullName evidence="2">Type VI secretion system tube protein Hcp</fullName>
    </recommendedName>
</protein>
<name>A0A679IYD3_VARPD</name>
<dbReference type="InterPro" id="IPR008514">
    <property type="entry name" value="T6SS_Hcp"/>
</dbReference>
<dbReference type="RefSeq" id="WP_339088871.1">
    <property type="nucleotide sequence ID" value="NZ_LR743507.1"/>
</dbReference>